<reference evidence="1 2" key="1">
    <citation type="journal article" date="2019" name="Nat. Ecol. Evol.">
        <title>Megaphylogeny resolves global patterns of mushroom evolution.</title>
        <authorList>
            <person name="Varga T."/>
            <person name="Krizsan K."/>
            <person name="Foldi C."/>
            <person name="Dima B."/>
            <person name="Sanchez-Garcia M."/>
            <person name="Sanchez-Ramirez S."/>
            <person name="Szollosi G.J."/>
            <person name="Szarkandi J.G."/>
            <person name="Papp V."/>
            <person name="Albert L."/>
            <person name="Andreopoulos W."/>
            <person name="Angelini C."/>
            <person name="Antonin V."/>
            <person name="Barry K.W."/>
            <person name="Bougher N.L."/>
            <person name="Buchanan P."/>
            <person name="Buyck B."/>
            <person name="Bense V."/>
            <person name="Catcheside P."/>
            <person name="Chovatia M."/>
            <person name="Cooper J."/>
            <person name="Damon W."/>
            <person name="Desjardin D."/>
            <person name="Finy P."/>
            <person name="Geml J."/>
            <person name="Haridas S."/>
            <person name="Hughes K."/>
            <person name="Justo A."/>
            <person name="Karasinski D."/>
            <person name="Kautmanova I."/>
            <person name="Kiss B."/>
            <person name="Kocsube S."/>
            <person name="Kotiranta H."/>
            <person name="LaButti K.M."/>
            <person name="Lechner B.E."/>
            <person name="Liimatainen K."/>
            <person name="Lipzen A."/>
            <person name="Lukacs Z."/>
            <person name="Mihaltcheva S."/>
            <person name="Morgado L.N."/>
            <person name="Niskanen T."/>
            <person name="Noordeloos M.E."/>
            <person name="Ohm R.A."/>
            <person name="Ortiz-Santana B."/>
            <person name="Ovrebo C."/>
            <person name="Racz N."/>
            <person name="Riley R."/>
            <person name="Savchenko A."/>
            <person name="Shiryaev A."/>
            <person name="Soop K."/>
            <person name="Spirin V."/>
            <person name="Szebenyi C."/>
            <person name="Tomsovsky M."/>
            <person name="Tulloss R.E."/>
            <person name="Uehling J."/>
            <person name="Grigoriev I.V."/>
            <person name="Vagvolgyi C."/>
            <person name="Papp T."/>
            <person name="Martin F.M."/>
            <person name="Miettinen O."/>
            <person name="Hibbett D.S."/>
            <person name="Nagy L.G."/>
        </authorList>
    </citation>
    <scope>NUCLEOTIDE SEQUENCE [LARGE SCALE GENOMIC DNA]</scope>
    <source>
        <strain evidence="1 2">CBS 309.79</strain>
    </source>
</reference>
<proteinExistence type="predicted"/>
<organism evidence="1 2">
    <name type="scientific">Pterulicium gracile</name>
    <dbReference type="NCBI Taxonomy" id="1884261"/>
    <lineage>
        <taxon>Eukaryota</taxon>
        <taxon>Fungi</taxon>
        <taxon>Dikarya</taxon>
        <taxon>Basidiomycota</taxon>
        <taxon>Agaricomycotina</taxon>
        <taxon>Agaricomycetes</taxon>
        <taxon>Agaricomycetidae</taxon>
        <taxon>Agaricales</taxon>
        <taxon>Pleurotineae</taxon>
        <taxon>Pterulaceae</taxon>
        <taxon>Pterulicium</taxon>
    </lineage>
</organism>
<dbReference type="Proteomes" id="UP000305067">
    <property type="component" value="Unassembled WGS sequence"/>
</dbReference>
<evidence type="ECO:0000313" key="1">
    <source>
        <dbReference type="EMBL" id="TFL00326.1"/>
    </source>
</evidence>
<dbReference type="OrthoDB" id="3365698at2759"/>
<dbReference type="EMBL" id="ML178829">
    <property type="protein sequence ID" value="TFL00326.1"/>
    <property type="molecule type" value="Genomic_DNA"/>
</dbReference>
<dbReference type="AlphaFoldDB" id="A0A5C3QE41"/>
<evidence type="ECO:0008006" key="3">
    <source>
        <dbReference type="Google" id="ProtNLM"/>
    </source>
</evidence>
<name>A0A5C3QE41_9AGAR</name>
<keyword evidence="2" id="KW-1185">Reference proteome</keyword>
<sequence length="247" mass="28074">MLNSAIKRLTAQRDYISRTFIAHRRSVLSPIARVPDDILFTIFDFYLQSNIKVKRSMLFPTPFTLSVVARRWRSLALSYHSPWSIISQRSAHLAGSAQCVPEPRLEVQLQRPGTSPLSVDFTGRESWSRSSVKDVVHQLLREARRWRELSIQRLEPSPFWRIHGTPDPSSFPSLRTLIVENASYDAVGGVDPMFTPLTAPLLEDETFCNRDSTSRSLTNASLPCHQLTRLSLVSALHLHVKSIFPIL</sequence>
<gene>
    <name evidence="1" type="ORF">BDV98DRAFT_569602</name>
</gene>
<evidence type="ECO:0000313" key="2">
    <source>
        <dbReference type="Proteomes" id="UP000305067"/>
    </source>
</evidence>
<protein>
    <recommendedName>
        <fullName evidence="3">F-box domain-containing protein</fullName>
    </recommendedName>
</protein>
<accession>A0A5C3QE41</accession>